<dbReference type="PANTHER" id="PTHR43156:SF2">
    <property type="entry name" value="STAGE II SPORULATION PROTEIN E"/>
    <property type="match status" value="1"/>
</dbReference>
<keyword evidence="1" id="KW-0378">Hydrolase</keyword>
<evidence type="ECO:0000259" key="5">
    <source>
        <dbReference type="SMART" id="SM00331"/>
    </source>
</evidence>
<dbReference type="SUPFAM" id="SSF55781">
    <property type="entry name" value="GAF domain-like"/>
    <property type="match status" value="1"/>
</dbReference>
<evidence type="ECO:0000256" key="2">
    <source>
        <dbReference type="SAM" id="MobiDB-lite"/>
    </source>
</evidence>
<dbReference type="InterPro" id="IPR035965">
    <property type="entry name" value="PAS-like_dom_sf"/>
</dbReference>
<dbReference type="InterPro" id="IPR013656">
    <property type="entry name" value="PAS_4"/>
</dbReference>
<dbReference type="CDD" id="cd16936">
    <property type="entry name" value="HATPase_RsbW-like"/>
    <property type="match status" value="1"/>
</dbReference>
<dbReference type="InterPro" id="IPR036890">
    <property type="entry name" value="HATPase_C_sf"/>
</dbReference>
<dbReference type="SMART" id="SM00091">
    <property type="entry name" value="PAS"/>
    <property type="match status" value="2"/>
</dbReference>
<proteinExistence type="predicted"/>
<feature type="domain" description="PPM-type phosphatase" evidence="5">
    <location>
        <begin position="477"/>
        <end position="689"/>
    </location>
</feature>
<dbReference type="RefSeq" id="WP_166277957.1">
    <property type="nucleotide sequence ID" value="NZ_JAANNP010000001.1"/>
</dbReference>
<dbReference type="PANTHER" id="PTHR43156">
    <property type="entry name" value="STAGE II SPORULATION PROTEIN E-RELATED"/>
    <property type="match status" value="1"/>
</dbReference>
<evidence type="ECO:0000313" key="6">
    <source>
        <dbReference type="EMBL" id="NHC12876.1"/>
    </source>
</evidence>
<sequence length="827" mass="86948">MTSTLPRDDGDAAPPPAEARSGLHRVQPLRDVLDALAVATIVLDVDGVLVVCNTAAEELLHLPGGRWAGRSVFLGQEDGFVEAVRRLLAGEPMARETPVRLGDGTVRALSWKGTPLRAPDGRPSGAVAVIEDTGRRQAARRDLALVDALFREAPVGLAVFDTSGRFTRINRALEQLDGLPDAEHRGQTIAQALPGVSAAGDGAPPVDEVVGRVLRTGDPAPDVQIVSRARGEEGETGDGDRTWLGSFFRLEHGGQPVGVGSIIREVTAQRRAEQERAEAAERLAFIVRAGELLAGSLDPKLTMSNLCDLIVPALADHAFVDLIEEGGGLRRMAIRHSDAVTVPAEAVRRVGQVYDYPHGHPLRRAAELGEPHLVADVAASPEEVPQGKDAGFVRAVGGRSVLVLPMMVAGQVIGVTTMVFSQSGRRYGPVEAELARDLVNRASVAVANALSYEQQRSAAVALQRSLLPDVLPGVEGLEAAWRYLPGATGTQVGGDWADVVPLPSGRVAIVVGDVMGRGLHAAAVMGQVRTAVRVLAYQDPPPSEVLRALDLAVAGLAEGQIVTCVYAVFDPGRGTLTLASAGHVPPIIVPPGGEPEVLRGPVGVPLGVRADLGYEDFEVPMPTGTGLALYTDGLVEAPGQDVDDGIARLADALHGGWDDLETLCDKAVQAGAQHAPGRPDDVAVLLVRASFGQDELVVSATLPPDPAAVSPARAMFSAALERWGLADDPAAIAGELLVSEVVTNAIRYAPRGSCQLLVRRADRSLHIEVRDSDTRLPRLRHASFEDEGGRGLALVQALSRDWGARALPDGKVVWFTLDAPPVDAAAG</sequence>
<dbReference type="Pfam" id="PF13581">
    <property type="entry name" value="HATPase_c_2"/>
    <property type="match status" value="1"/>
</dbReference>
<dbReference type="Gene3D" id="3.30.565.10">
    <property type="entry name" value="Histidine kinase-like ATPase, C-terminal domain"/>
    <property type="match status" value="1"/>
</dbReference>
<feature type="domain" description="PAS" evidence="4">
    <location>
        <begin position="27"/>
        <end position="93"/>
    </location>
</feature>
<dbReference type="Proteomes" id="UP000800981">
    <property type="component" value="Unassembled WGS sequence"/>
</dbReference>
<dbReference type="SUPFAM" id="SSF81606">
    <property type="entry name" value="PP2C-like"/>
    <property type="match status" value="1"/>
</dbReference>
<keyword evidence="7" id="KW-1185">Reference proteome</keyword>
<dbReference type="InterPro" id="IPR036457">
    <property type="entry name" value="PPM-type-like_dom_sf"/>
</dbReference>
<feature type="region of interest" description="Disordered" evidence="2">
    <location>
        <begin position="1"/>
        <end position="22"/>
    </location>
</feature>
<dbReference type="InterPro" id="IPR029016">
    <property type="entry name" value="GAF-like_dom_sf"/>
</dbReference>
<dbReference type="InterPro" id="IPR003594">
    <property type="entry name" value="HATPase_dom"/>
</dbReference>
<evidence type="ECO:0000256" key="1">
    <source>
        <dbReference type="ARBA" id="ARBA00022801"/>
    </source>
</evidence>
<dbReference type="SMART" id="SM00065">
    <property type="entry name" value="GAF"/>
    <property type="match status" value="1"/>
</dbReference>
<accession>A0ABX0GS14</accession>
<dbReference type="CDD" id="cd00130">
    <property type="entry name" value="PAS"/>
    <property type="match status" value="1"/>
</dbReference>
<feature type="compositionally biased region" description="Basic and acidic residues" evidence="2">
    <location>
        <begin position="1"/>
        <end position="10"/>
    </location>
</feature>
<dbReference type="SUPFAM" id="SSF55874">
    <property type="entry name" value="ATPase domain of HSP90 chaperone/DNA topoisomerase II/histidine kinase"/>
    <property type="match status" value="1"/>
</dbReference>
<organism evidence="6 7">
    <name type="scientific">Motilibacter deserti</name>
    <dbReference type="NCBI Taxonomy" id="2714956"/>
    <lineage>
        <taxon>Bacteria</taxon>
        <taxon>Bacillati</taxon>
        <taxon>Actinomycetota</taxon>
        <taxon>Actinomycetes</taxon>
        <taxon>Motilibacterales</taxon>
        <taxon>Motilibacteraceae</taxon>
        <taxon>Motilibacter</taxon>
    </lineage>
</organism>
<reference evidence="6 7" key="1">
    <citation type="submission" date="2020-03" db="EMBL/GenBank/DDBJ databases">
        <title>Two novel Motilibacter sp.</title>
        <authorList>
            <person name="Liu S."/>
        </authorList>
    </citation>
    <scope>NUCLEOTIDE SEQUENCE [LARGE SCALE GENOMIC DNA]</scope>
    <source>
        <strain evidence="6 7">E257</strain>
    </source>
</reference>
<dbReference type="Gene3D" id="3.30.450.40">
    <property type="match status" value="1"/>
</dbReference>
<dbReference type="SUPFAM" id="SSF55785">
    <property type="entry name" value="PYP-like sensor domain (PAS domain)"/>
    <property type="match status" value="2"/>
</dbReference>
<evidence type="ECO:0000259" key="4">
    <source>
        <dbReference type="SMART" id="SM00091"/>
    </source>
</evidence>
<dbReference type="Pfam" id="PF13185">
    <property type="entry name" value="GAF_2"/>
    <property type="match status" value="1"/>
</dbReference>
<feature type="domain" description="PAS" evidence="4">
    <location>
        <begin position="144"/>
        <end position="210"/>
    </location>
</feature>
<dbReference type="Pfam" id="PF07228">
    <property type="entry name" value="SpoIIE"/>
    <property type="match status" value="1"/>
</dbReference>
<dbReference type="Pfam" id="PF08448">
    <property type="entry name" value="PAS_4"/>
    <property type="match status" value="2"/>
</dbReference>
<feature type="domain" description="GAF" evidence="3">
    <location>
        <begin position="311"/>
        <end position="456"/>
    </location>
</feature>
<protein>
    <submittedName>
        <fullName evidence="6">SpoIIE family protein phosphatase</fullName>
    </submittedName>
</protein>
<dbReference type="InterPro" id="IPR003018">
    <property type="entry name" value="GAF"/>
</dbReference>
<dbReference type="NCBIfam" id="TIGR00229">
    <property type="entry name" value="sensory_box"/>
    <property type="match status" value="2"/>
</dbReference>
<dbReference type="InterPro" id="IPR000014">
    <property type="entry name" value="PAS"/>
</dbReference>
<dbReference type="Gene3D" id="3.60.40.10">
    <property type="entry name" value="PPM-type phosphatase domain"/>
    <property type="match status" value="1"/>
</dbReference>
<evidence type="ECO:0000259" key="3">
    <source>
        <dbReference type="SMART" id="SM00065"/>
    </source>
</evidence>
<comment type="caution">
    <text evidence="6">The sequence shown here is derived from an EMBL/GenBank/DDBJ whole genome shotgun (WGS) entry which is preliminary data.</text>
</comment>
<evidence type="ECO:0000313" key="7">
    <source>
        <dbReference type="Proteomes" id="UP000800981"/>
    </source>
</evidence>
<dbReference type="EMBL" id="JAANNP010000001">
    <property type="protein sequence ID" value="NHC12876.1"/>
    <property type="molecule type" value="Genomic_DNA"/>
</dbReference>
<dbReference type="InterPro" id="IPR052016">
    <property type="entry name" value="Bact_Sigma-Reg"/>
</dbReference>
<dbReference type="SMART" id="SM00331">
    <property type="entry name" value="PP2C_SIG"/>
    <property type="match status" value="1"/>
</dbReference>
<gene>
    <name evidence="6" type="ORF">G9H71_03680</name>
</gene>
<name>A0ABX0GS14_9ACTN</name>
<dbReference type="Gene3D" id="3.30.450.20">
    <property type="entry name" value="PAS domain"/>
    <property type="match status" value="2"/>
</dbReference>
<dbReference type="InterPro" id="IPR001932">
    <property type="entry name" value="PPM-type_phosphatase-like_dom"/>
</dbReference>